<comment type="function">
    <text evidence="5">Involved in formation and maintenance of cell shape.</text>
</comment>
<proteinExistence type="inferred from homology"/>
<evidence type="ECO:0000256" key="6">
    <source>
        <dbReference type="SAM" id="Coils"/>
    </source>
</evidence>
<dbReference type="Proteomes" id="UP000234748">
    <property type="component" value="Unassembled WGS sequence"/>
</dbReference>
<dbReference type="PANTHER" id="PTHR34138:SF1">
    <property type="entry name" value="CELL SHAPE-DETERMINING PROTEIN MREC"/>
    <property type="match status" value="1"/>
</dbReference>
<dbReference type="EMBL" id="PGUY01000027">
    <property type="protein sequence ID" value="PLT30143.1"/>
    <property type="molecule type" value="Genomic_DNA"/>
</dbReference>
<evidence type="ECO:0000313" key="8">
    <source>
        <dbReference type="EMBL" id="PLT30143.1"/>
    </source>
</evidence>
<name>A0A2N5M776_9BACI</name>
<sequence length="292" mass="33030">MPQFFLNKRLIVLLVSIIILVALIGFSVRDREKLSWPEQFLKDTTGFVQNIFHQPVQFVAGFVENVNDLQHTYQENKRLKTRLDEYVKLKSEVQVLEKENVELREILDKEKSLRKFDPIEATIIARNPDMWHEKTIINRGKIHGVQKNMAVITSKGLIGKVKSTTQFTSTVQLLSSLDPKNRISVGIYGKKTIYGFIEGFDQKERLLLMKKIPYDEKIKKGSEVVTSGLGGVFPPGLPVGKVEKVESDQYGLTQVAYVKPAAELYDLNHVIVVKREQTVDSSDGAGAEGDDL</sequence>
<evidence type="ECO:0000256" key="5">
    <source>
        <dbReference type="PIRNR" id="PIRNR038471"/>
    </source>
</evidence>
<comment type="similarity">
    <text evidence="1 5">Belongs to the MreC family.</text>
</comment>
<evidence type="ECO:0000313" key="9">
    <source>
        <dbReference type="Proteomes" id="UP000234748"/>
    </source>
</evidence>
<dbReference type="AlphaFoldDB" id="A0A2N5M776"/>
<gene>
    <name evidence="8" type="ORF">CUU66_08855</name>
</gene>
<dbReference type="InterPro" id="IPR042175">
    <property type="entry name" value="Cell/Rod_MreC_2"/>
</dbReference>
<dbReference type="GO" id="GO:0008360">
    <property type="term" value="P:regulation of cell shape"/>
    <property type="evidence" value="ECO:0007669"/>
    <property type="project" value="UniProtKB-KW"/>
</dbReference>
<dbReference type="RefSeq" id="WP_101641327.1">
    <property type="nucleotide sequence ID" value="NZ_PGUY01000027.1"/>
</dbReference>
<dbReference type="PIRSF" id="PIRSF038471">
    <property type="entry name" value="MreC"/>
    <property type="match status" value="1"/>
</dbReference>
<evidence type="ECO:0000256" key="3">
    <source>
        <dbReference type="ARBA" id="ARBA00022960"/>
    </source>
</evidence>
<keyword evidence="3 5" id="KW-0133">Cell shape</keyword>
<accession>A0A2N5M776</accession>
<organism evidence="8 9">
    <name type="scientific">Peribacillus deserti</name>
    <dbReference type="NCBI Taxonomy" id="673318"/>
    <lineage>
        <taxon>Bacteria</taxon>
        <taxon>Bacillati</taxon>
        <taxon>Bacillota</taxon>
        <taxon>Bacilli</taxon>
        <taxon>Bacillales</taxon>
        <taxon>Bacillaceae</taxon>
        <taxon>Peribacillus</taxon>
    </lineage>
</organism>
<evidence type="ECO:0000256" key="1">
    <source>
        <dbReference type="ARBA" id="ARBA00009369"/>
    </source>
</evidence>
<evidence type="ECO:0000256" key="2">
    <source>
        <dbReference type="ARBA" id="ARBA00013855"/>
    </source>
</evidence>
<dbReference type="GO" id="GO:0005886">
    <property type="term" value="C:plasma membrane"/>
    <property type="evidence" value="ECO:0007669"/>
    <property type="project" value="TreeGrafter"/>
</dbReference>
<keyword evidence="9" id="KW-1185">Reference proteome</keyword>
<dbReference type="OrthoDB" id="9792313at2"/>
<comment type="caution">
    <text evidence="8">The sequence shown here is derived from an EMBL/GenBank/DDBJ whole genome shotgun (WGS) entry which is preliminary data.</text>
</comment>
<keyword evidence="6" id="KW-0175">Coiled coil</keyword>
<feature type="domain" description="Rod shape-determining protein MreC beta-barrel core" evidence="7">
    <location>
        <begin position="123"/>
        <end position="274"/>
    </location>
</feature>
<dbReference type="Gene3D" id="1.20.5.490">
    <property type="entry name" value="Single helix bin"/>
    <property type="match status" value="1"/>
</dbReference>
<dbReference type="Gene3D" id="2.40.10.350">
    <property type="entry name" value="Rod shape-determining protein MreC, domain 2"/>
    <property type="match status" value="1"/>
</dbReference>
<evidence type="ECO:0000256" key="4">
    <source>
        <dbReference type="ARBA" id="ARBA00032089"/>
    </source>
</evidence>
<feature type="coiled-coil region" evidence="6">
    <location>
        <begin position="79"/>
        <end position="113"/>
    </location>
</feature>
<dbReference type="Gene3D" id="2.40.10.340">
    <property type="entry name" value="Rod shape-determining protein MreC, domain 1"/>
    <property type="match status" value="1"/>
</dbReference>
<dbReference type="Pfam" id="PF04085">
    <property type="entry name" value="MreC"/>
    <property type="match status" value="1"/>
</dbReference>
<dbReference type="NCBIfam" id="TIGR00219">
    <property type="entry name" value="mreC"/>
    <property type="match status" value="1"/>
</dbReference>
<dbReference type="PANTHER" id="PTHR34138">
    <property type="entry name" value="CELL SHAPE-DETERMINING PROTEIN MREC"/>
    <property type="match status" value="1"/>
</dbReference>
<protein>
    <recommendedName>
        <fullName evidence="2 5">Cell shape-determining protein MreC</fullName>
    </recommendedName>
    <alternativeName>
        <fullName evidence="4 5">Cell shape protein MreC</fullName>
    </alternativeName>
</protein>
<dbReference type="InterPro" id="IPR042177">
    <property type="entry name" value="Cell/Rod_1"/>
</dbReference>
<dbReference type="InterPro" id="IPR007221">
    <property type="entry name" value="MreC"/>
</dbReference>
<dbReference type="InterPro" id="IPR055342">
    <property type="entry name" value="MreC_beta-barrel_core"/>
</dbReference>
<evidence type="ECO:0000259" key="7">
    <source>
        <dbReference type="Pfam" id="PF04085"/>
    </source>
</evidence>
<reference evidence="8 9" key="1">
    <citation type="submission" date="2017-11" db="EMBL/GenBank/DDBJ databases">
        <title>Comparitive Functional Genomics of Dry Heat Resistant strains isolated from the Viking Spacecraft.</title>
        <authorList>
            <person name="Seuylemezian A."/>
            <person name="Cooper K."/>
            <person name="Vaishampayan P."/>
        </authorList>
    </citation>
    <scope>NUCLEOTIDE SEQUENCE [LARGE SCALE GENOMIC DNA]</scope>
    <source>
        <strain evidence="8 9">V1-29</strain>
    </source>
</reference>